<dbReference type="Gene3D" id="3.40.50.1820">
    <property type="entry name" value="alpha/beta hydrolase"/>
    <property type="match status" value="1"/>
</dbReference>
<dbReference type="InterPro" id="IPR051601">
    <property type="entry name" value="Serine_prot/Carboxylest_S33"/>
</dbReference>
<evidence type="ECO:0000256" key="2">
    <source>
        <dbReference type="ARBA" id="ARBA00022729"/>
    </source>
</evidence>
<dbReference type="EMBL" id="PVZG01000021">
    <property type="protein sequence ID" value="PRY21031.1"/>
    <property type="molecule type" value="Genomic_DNA"/>
</dbReference>
<evidence type="ECO:0000313" key="9">
    <source>
        <dbReference type="Proteomes" id="UP000239209"/>
    </source>
</evidence>
<name>A0A2T0RIS5_9ACTN</name>
<dbReference type="InterPro" id="IPR013595">
    <property type="entry name" value="Pept_S33_TAP-like_C"/>
</dbReference>
<dbReference type="Pfam" id="PF08386">
    <property type="entry name" value="Abhydrolase_4"/>
    <property type="match status" value="1"/>
</dbReference>
<dbReference type="SUPFAM" id="SSF53474">
    <property type="entry name" value="alpha/beta-Hydrolases"/>
    <property type="match status" value="1"/>
</dbReference>
<keyword evidence="2 5" id="KW-0732">Signal</keyword>
<sequence>MPRRVVAAVALAVAGGVLATVSVGFGAEADAGQRPVADPLRGFRQQVVKWGACPEDAGAVEGLRCASVVVPLDYRRPYGDRIRIAVSRLPGVGRGPHRPLFLNPGGPGGSALDMPASFRAEAPAAVLRQYDLIGMDPRGLGHGTALDCKLSDEREVFVDQWSYPYRRETFGKVADTSRRIAEACARAVGPEMAHFTTANTARDMDLVRGLLGAPKLSYFGVSYGTYLGAVYTQLFPQRADRIVLDSAVDPTRSWRGVSLLQAEAAGPAFDRWVAWAARHDSVYHLGRTPEQVRRTFGELLRRPGEPEPGEEIQGSYGDQLRAYMTRDAVHVKDTSEYVAAQKFGTDPVGDPDVVDNPNPVDEDGPADGTEPEGRPQPTGPASVLPSSEDPDANFYALNMVIQCGEGRDWPTGAARYRREAAAARARGSLGGDLKANVKPCAYWKIRSAEPPVTVRNTVPALIVQNQWDANTPLAGARAAHRALAGSRMVTVRNGEGHGIYLEQGNRCARDRVSAYLTTGRLPAADLTCVAPEPKP</sequence>
<comment type="caution">
    <text evidence="8">The sequence shown here is derived from an EMBL/GenBank/DDBJ whole genome shotgun (WGS) entry which is preliminary data.</text>
</comment>
<feature type="region of interest" description="Disordered" evidence="4">
    <location>
        <begin position="342"/>
        <end position="389"/>
    </location>
</feature>
<keyword evidence="3 8" id="KW-0378">Hydrolase</keyword>
<dbReference type="PANTHER" id="PTHR43248">
    <property type="entry name" value="2-SUCCINYL-6-HYDROXY-2,4-CYCLOHEXADIENE-1-CARBOXYLATE SYNTHASE"/>
    <property type="match status" value="1"/>
</dbReference>
<dbReference type="GO" id="GO:0016787">
    <property type="term" value="F:hydrolase activity"/>
    <property type="evidence" value="ECO:0007669"/>
    <property type="project" value="UniProtKB-KW"/>
</dbReference>
<dbReference type="PANTHER" id="PTHR43248:SF29">
    <property type="entry name" value="TRIPEPTIDYL AMINOPEPTIDASE"/>
    <property type="match status" value="1"/>
</dbReference>
<feature type="compositionally biased region" description="Low complexity" evidence="4">
    <location>
        <begin position="346"/>
        <end position="359"/>
    </location>
</feature>
<dbReference type="InterPro" id="IPR029058">
    <property type="entry name" value="AB_hydrolase_fold"/>
</dbReference>
<dbReference type="InterPro" id="IPR000073">
    <property type="entry name" value="AB_hydrolase_1"/>
</dbReference>
<dbReference type="Proteomes" id="UP000239209">
    <property type="component" value="Unassembled WGS sequence"/>
</dbReference>
<dbReference type="AlphaFoldDB" id="A0A2T0RIS5"/>
<organism evidence="8 9">
    <name type="scientific">Pseudosporangium ferrugineum</name>
    <dbReference type="NCBI Taxonomy" id="439699"/>
    <lineage>
        <taxon>Bacteria</taxon>
        <taxon>Bacillati</taxon>
        <taxon>Actinomycetota</taxon>
        <taxon>Actinomycetes</taxon>
        <taxon>Micromonosporales</taxon>
        <taxon>Micromonosporaceae</taxon>
        <taxon>Pseudosporangium</taxon>
    </lineage>
</organism>
<evidence type="ECO:0000256" key="4">
    <source>
        <dbReference type="SAM" id="MobiDB-lite"/>
    </source>
</evidence>
<evidence type="ECO:0000256" key="5">
    <source>
        <dbReference type="SAM" id="SignalP"/>
    </source>
</evidence>
<feature type="signal peptide" evidence="5">
    <location>
        <begin position="1"/>
        <end position="19"/>
    </location>
</feature>
<feature type="domain" description="AB hydrolase-1" evidence="6">
    <location>
        <begin position="99"/>
        <end position="287"/>
    </location>
</feature>
<feature type="chain" id="PRO_5039677357" evidence="5">
    <location>
        <begin position="20"/>
        <end position="535"/>
    </location>
</feature>
<comment type="similarity">
    <text evidence="1">Belongs to the peptidase S33 family.</text>
</comment>
<accession>A0A2T0RIS5</accession>
<proteinExistence type="inferred from homology"/>
<evidence type="ECO:0000259" key="6">
    <source>
        <dbReference type="Pfam" id="PF00561"/>
    </source>
</evidence>
<keyword evidence="9" id="KW-1185">Reference proteome</keyword>
<evidence type="ECO:0000256" key="1">
    <source>
        <dbReference type="ARBA" id="ARBA00010088"/>
    </source>
</evidence>
<evidence type="ECO:0000256" key="3">
    <source>
        <dbReference type="ARBA" id="ARBA00022801"/>
    </source>
</evidence>
<dbReference type="Pfam" id="PF00561">
    <property type="entry name" value="Abhydrolase_1"/>
    <property type="match status" value="1"/>
</dbReference>
<gene>
    <name evidence="8" type="ORF">CLV70_12132</name>
</gene>
<evidence type="ECO:0000313" key="8">
    <source>
        <dbReference type="EMBL" id="PRY21031.1"/>
    </source>
</evidence>
<feature type="domain" description="Peptidase S33 tripeptidyl aminopeptidase-like C-terminal" evidence="7">
    <location>
        <begin position="435"/>
        <end position="528"/>
    </location>
</feature>
<protein>
    <submittedName>
        <fullName evidence="8">Alpha/beta hydrolase family protein</fullName>
    </submittedName>
</protein>
<reference evidence="8 9" key="1">
    <citation type="submission" date="2018-03" db="EMBL/GenBank/DDBJ databases">
        <title>Genomic Encyclopedia of Archaeal and Bacterial Type Strains, Phase II (KMG-II): from individual species to whole genera.</title>
        <authorList>
            <person name="Goeker M."/>
        </authorList>
    </citation>
    <scope>NUCLEOTIDE SEQUENCE [LARGE SCALE GENOMIC DNA]</scope>
    <source>
        <strain evidence="8 9">DSM 45348</strain>
    </source>
</reference>
<evidence type="ECO:0000259" key="7">
    <source>
        <dbReference type="Pfam" id="PF08386"/>
    </source>
</evidence>